<dbReference type="SMART" id="SM00448">
    <property type="entry name" value="REC"/>
    <property type="match status" value="1"/>
</dbReference>
<dbReference type="InterPro" id="IPR011006">
    <property type="entry name" value="CheY-like_superfamily"/>
</dbReference>
<protein>
    <recommendedName>
        <fullName evidence="3">Response regulatory domain-containing protein</fullName>
    </recommendedName>
</protein>
<dbReference type="PANTHER" id="PTHR44591">
    <property type="entry name" value="STRESS RESPONSE REGULATOR PROTEIN 1"/>
    <property type="match status" value="1"/>
</dbReference>
<organism evidence="4 5">
    <name type="scientific">Candidatus Saganbacteria bacterium CG08_land_8_20_14_0_20_45_16</name>
    <dbReference type="NCBI Taxonomy" id="2014293"/>
    <lineage>
        <taxon>Bacteria</taxon>
        <taxon>Bacillati</taxon>
        <taxon>Saganbacteria</taxon>
    </lineage>
</organism>
<proteinExistence type="predicted"/>
<dbReference type="SUPFAM" id="SSF52172">
    <property type="entry name" value="CheY-like"/>
    <property type="match status" value="1"/>
</dbReference>
<evidence type="ECO:0000259" key="3">
    <source>
        <dbReference type="PROSITE" id="PS50110"/>
    </source>
</evidence>
<evidence type="ECO:0000256" key="2">
    <source>
        <dbReference type="PROSITE-ProRule" id="PRU00169"/>
    </source>
</evidence>
<dbReference type="Gene3D" id="3.40.50.2300">
    <property type="match status" value="1"/>
</dbReference>
<comment type="caution">
    <text evidence="4">The sequence shown here is derived from an EMBL/GenBank/DDBJ whole genome shotgun (WGS) entry which is preliminary data.</text>
</comment>
<name>A0A2H0Y0A6_UNCSA</name>
<dbReference type="InterPro" id="IPR001789">
    <property type="entry name" value="Sig_transdc_resp-reg_receiver"/>
</dbReference>
<dbReference type="PROSITE" id="PS50110">
    <property type="entry name" value="RESPONSE_REGULATORY"/>
    <property type="match status" value="1"/>
</dbReference>
<dbReference type="Pfam" id="PF00072">
    <property type="entry name" value="Response_reg"/>
    <property type="match status" value="1"/>
</dbReference>
<keyword evidence="1 2" id="KW-0597">Phosphoprotein</keyword>
<dbReference type="EMBL" id="PEYM01000052">
    <property type="protein sequence ID" value="PIS30619.1"/>
    <property type="molecule type" value="Genomic_DNA"/>
</dbReference>
<evidence type="ECO:0000313" key="4">
    <source>
        <dbReference type="EMBL" id="PIS30619.1"/>
    </source>
</evidence>
<dbReference type="PANTHER" id="PTHR44591:SF3">
    <property type="entry name" value="RESPONSE REGULATORY DOMAIN-CONTAINING PROTEIN"/>
    <property type="match status" value="1"/>
</dbReference>
<evidence type="ECO:0000256" key="1">
    <source>
        <dbReference type="ARBA" id="ARBA00022553"/>
    </source>
</evidence>
<reference evidence="4 5" key="1">
    <citation type="submission" date="2017-09" db="EMBL/GenBank/DDBJ databases">
        <title>Depth-based differentiation of microbial function through sediment-hosted aquifers and enrichment of novel symbionts in the deep terrestrial subsurface.</title>
        <authorList>
            <person name="Probst A.J."/>
            <person name="Ladd B."/>
            <person name="Jarett J.K."/>
            <person name="Geller-Mcgrath D.E."/>
            <person name="Sieber C.M."/>
            <person name="Emerson J.B."/>
            <person name="Anantharaman K."/>
            <person name="Thomas B.C."/>
            <person name="Malmstrom R."/>
            <person name="Stieglmeier M."/>
            <person name="Klingl A."/>
            <person name="Woyke T."/>
            <person name="Ryan C.M."/>
            <person name="Banfield J.F."/>
        </authorList>
    </citation>
    <scope>NUCLEOTIDE SEQUENCE [LARGE SCALE GENOMIC DNA]</scope>
    <source>
        <strain evidence="4">CG08_land_8_20_14_0_20_45_16</strain>
    </source>
</reference>
<dbReference type="CDD" id="cd00156">
    <property type="entry name" value="REC"/>
    <property type="match status" value="1"/>
</dbReference>
<gene>
    <name evidence="4" type="ORF">COT42_02660</name>
</gene>
<dbReference type="Proteomes" id="UP000231343">
    <property type="component" value="Unassembled WGS sequence"/>
</dbReference>
<sequence>MTDNARILIVDDEEGVRESFKMILKIKDYEVEAFEDGEKATAGLKKDMFDVAFVDYKLPGMDGIEVLKKIKEIDPTIEVVIVTAYASESSHANAITLGAMEYLRKPFLMEEIYELVERGLRKKRAKNIKPEDSGGNVGPIH</sequence>
<feature type="domain" description="Response regulatory" evidence="3">
    <location>
        <begin position="6"/>
        <end position="120"/>
    </location>
</feature>
<feature type="modified residue" description="4-aspartylphosphate" evidence="2">
    <location>
        <position position="55"/>
    </location>
</feature>
<accession>A0A2H0Y0A6</accession>
<dbReference type="InterPro" id="IPR050595">
    <property type="entry name" value="Bact_response_regulator"/>
</dbReference>
<evidence type="ECO:0000313" key="5">
    <source>
        <dbReference type="Proteomes" id="UP000231343"/>
    </source>
</evidence>
<dbReference type="GO" id="GO:0000160">
    <property type="term" value="P:phosphorelay signal transduction system"/>
    <property type="evidence" value="ECO:0007669"/>
    <property type="project" value="InterPro"/>
</dbReference>
<dbReference type="AlphaFoldDB" id="A0A2H0Y0A6"/>